<dbReference type="AlphaFoldDB" id="A0A545U1L1"/>
<sequence>MMMSALKSRVCVQPDPGTVTDLLQPDHGRELFARFCDARAHWVERMYFSASRPLSLHYRVTLPDGMEQTVLAQWLGRDAVSFTKAEARRLQKPRRGQICLEGETVLQGETGSGLVLRRPGFDGRLPGLRLLHDRQAARSFTMPDGQVTANLAVTLRAHRLGKRAVLQFDSFDAEPKRVFAKLRPISNTSGRRAYERHVALFERLRGAVELPRPLGFDPNYGAASFSALPGISPTFEGSEPALIAQALRRLQRVPDLPVEHHTVTDELTILRAWCDRIHEVFPDRTDRFAEAFDLVRDDLHRLPHMPPVPCHRDFHEGQILVDGNSIGLLDFDTLRLSDPALDVGNLIAHLRLAGIRSGRRRLGAEAAIITAMDPIPANRILTWTRAALLRLAAIYSFTSERRATLRSLMEDVIWPDEGF</sequence>
<reference evidence="2 3" key="1">
    <citation type="submission" date="2019-06" db="EMBL/GenBank/DDBJ databases">
        <title>Whole genome sequence for Rhodospirillaceae sp. R148.</title>
        <authorList>
            <person name="Wang G."/>
        </authorList>
    </citation>
    <scope>NUCLEOTIDE SEQUENCE [LARGE SCALE GENOMIC DNA]</scope>
    <source>
        <strain evidence="2 3">R148</strain>
    </source>
</reference>
<protein>
    <submittedName>
        <fullName evidence="2">Aminoglycoside phosphotransferase family protein</fullName>
    </submittedName>
</protein>
<dbReference type="Pfam" id="PF01636">
    <property type="entry name" value="APH"/>
    <property type="match status" value="1"/>
</dbReference>
<dbReference type="Gene3D" id="3.90.1200.10">
    <property type="match status" value="1"/>
</dbReference>
<dbReference type="OrthoDB" id="7842280at2"/>
<keyword evidence="3" id="KW-1185">Reference proteome</keyword>
<dbReference type="SUPFAM" id="SSF56112">
    <property type="entry name" value="Protein kinase-like (PK-like)"/>
    <property type="match status" value="1"/>
</dbReference>
<comment type="caution">
    <text evidence="2">The sequence shown here is derived from an EMBL/GenBank/DDBJ whole genome shotgun (WGS) entry which is preliminary data.</text>
</comment>
<feature type="domain" description="Aminoglycoside phosphotransferase" evidence="1">
    <location>
        <begin position="176"/>
        <end position="352"/>
    </location>
</feature>
<evidence type="ECO:0000313" key="2">
    <source>
        <dbReference type="EMBL" id="TQV83324.1"/>
    </source>
</evidence>
<evidence type="ECO:0000259" key="1">
    <source>
        <dbReference type="Pfam" id="PF01636"/>
    </source>
</evidence>
<keyword evidence="2" id="KW-0808">Transferase</keyword>
<dbReference type="InterPro" id="IPR002575">
    <property type="entry name" value="Aminoglycoside_PTrfase"/>
</dbReference>
<proteinExistence type="predicted"/>
<name>A0A545U1L1_9PROT</name>
<dbReference type="Proteomes" id="UP000315252">
    <property type="component" value="Unassembled WGS sequence"/>
</dbReference>
<evidence type="ECO:0000313" key="3">
    <source>
        <dbReference type="Proteomes" id="UP000315252"/>
    </source>
</evidence>
<accession>A0A545U1L1</accession>
<dbReference type="InterPro" id="IPR011009">
    <property type="entry name" value="Kinase-like_dom_sf"/>
</dbReference>
<organism evidence="2 3">
    <name type="scientific">Denitrobaculum tricleocarpae</name>
    <dbReference type="NCBI Taxonomy" id="2591009"/>
    <lineage>
        <taxon>Bacteria</taxon>
        <taxon>Pseudomonadati</taxon>
        <taxon>Pseudomonadota</taxon>
        <taxon>Alphaproteobacteria</taxon>
        <taxon>Rhodospirillales</taxon>
        <taxon>Rhodospirillaceae</taxon>
        <taxon>Denitrobaculum</taxon>
    </lineage>
</organism>
<dbReference type="GO" id="GO:0016740">
    <property type="term" value="F:transferase activity"/>
    <property type="evidence" value="ECO:0007669"/>
    <property type="project" value="UniProtKB-KW"/>
</dbReference>
<dbReference type="EMBL" id="VHSH01000001">
    <property type="protein sequence ID" value="TQV83324.1"/>
    <property type="molecule type" value="Genomic_DNA"/>
</dbReference>
<gene>
    <name evidence="2" type="ORF">FKG95_01625</name>
</gene>